<evidence type="ECO:0000256" key="1">
    <source>
        <dbReference type="SAM" id="MobiDB-lite"/>
    </source>
</evidence>
<evidence type="ECO:0008006" key="5">
    <source>
        <dbReference type="Google" id="ProtNLM"/>
    </source>
</evidence>
<feature type="transmembrane region" description="Helical" evidence="2">
    <location>
        <begin position="268"/>
        <end position="288"/>
    </location>
</feature>
<keyword evidence="4" id="KW-1185">Reference proteome</keyword>
<feature type="transmembrane region" description="Helical" evidence="2">
    <location>
        <begin position="109"/>
        <end position="134"/>
    </location>
</feature>
<keyword evidence="2" id="KW-0812">Transmembrane</keyword>
<proteinExistence type="predicted"/>
<evidence type="ECO:0000256" key="2">
    <source>
        <dbReference type="SAM" id="Phobius"/>
    </source>
</evidence>
<dbReference type="AlphaFoldDB" id="A0AA41Q3H2"/>
<feature type="transmembrane region" description="Helical" evidence="2">
    <location>
        <begin position="155"/>
        <end position="181"/>
    </location>
</feature>
<gene>
    <name evidence="3" type="ORF">LZ495_19685</name>
</gene>
<comment type="caution">
    <text evidence="3">The sequence shown here is derived from an EMBL/GenBank/DDBJ whole genome shotgun (WGS) entry which is preliminary data.</text>
</comment>
<evidence type="ECO:0000313" key="3">
    <source>
        <dbReference type="EMBL" id="MCF2529422.1"/>
    </source>
</evidence>
<accession>A0AA41Q3H2</accession>
<evidence type="ECO:0000313" key="4">
    <source>
        <dbReference type="Proteomes" id="UP001165378"/>
    </source>
</evidence>
<feature type="transmembrane region" description="Helical" evidence="2">
    <location>
        <begin position="64"/>
        <end position="82"/>
    </location>
</feature>
<name>A0AA41Q3H2_9ACTN</name>
<organism evidence="3 4">
    <name type="scientific">Yinghuangia soli</name>
    <dbReference type="NCBI Taxonomy" id="2908204"/>
    <lineage>
        <taxon>Bacteria</taxon>
        <taxon>Bacillati</taxon>
        <taxon>Actinomycetota</taxon>
        <taxon>Actinomycetes</taxon>
        <taxon>Kitasatosporales</taxon>
        <taxon>Streptomycetaceae</taxon>
        <taxon>Yinghuangia</taxon>
    </lineage>
</organism>
<dbReference type="EMBL" id="JAKFHA010000011">
    <property type="protein sequence ID" value="MCF2529422.1"/>
    <property type="molecule type" value="Genomic_DNA"/>
</dbReference>
<keyword evidence="2" id="KW-1133">Transmembrane helix</keyword>
<feature type="compositionally biased region" description="Low complexity" evidence="1">
    <location>
        <begin position="1"/>
        <end position="19"/>
    </location>
</feature>
<sequence>MTGFDTTAKSAETAKGAAARPEPGIMPGRERRAARTAAAPAVRGRRPLGLWRLEVLRVTRTRRWLLLLLAFPLLGILGPIVVRHLHRILDVLGADGGALPETVEAQDAMIAYTGVGGQIGLLVALGVMAAALALDHRPGLAAFYRTRTCRPRDLVIPRWTVCAAAVCLANLLATGIVWAEIRWLFGPVPADRMIYGMLFETVYLLMALSLVAGAAAFLRRPVALFGAALIAMVLSPLPRLWKPLRAWEPSELGGAGIQLLGESTPGDFVRPAIVALLLTAVMLSLAVWRIGRREM</sequence>
<protein>
    <recommendedName>
        <fullName evidence="5">ABC-2 type transport system permease protein</fullName>
    </recommendedName>
</protein>
<reference evidence="3" key="1">
    <citation type="submission" date="2022-01" db="EMBL/GenBank/DDBJ databases">
        <title>Genome-Based Taxonomic Classification of the Phylum Actinobacteria.</title>
        <authorList>
            <person name="Gao Y."/>
        </authorList>
    </citation>
    <scope>NUCLEOTIDE SEQUENCE</scope>
    <source>
        <strain evidence="3">KLBMP 8922</strain>
    </source>
</reference>
<keyword evidence="2" id="KW-0472">Membrane</keyword>
<feature type="transmembrane region" description="Helical" evidence="2">
    <location>
        <begin position="193"/>
        <end position="215"/>
    </location>
</feature>
<feature type="transmembrane region" description="Helical" evidence="2">
    <location>
        <begin position="222"/>
        <end position="241"/>
    </location>
</feature>
<dbReference type="RefSeq" id="WP_235053726.1">
    <property type="nucleotide sequence ID" value="NZ_JAKFHA010000011.1"/>
</dbReference>
<dbReference type="Proteomes" id="UP001165378">
    <property type="component" value="Unassembled WGS sequence"/>
</dbReference>
<feature type="region of interest" description="Disordered" evidence="1">
    <location>
        <begin position="1"/>
        <end position="38"/>
    </location>
</feature>